<protein>
    <submittedName>
        <fullName evidence="2">Uncharacterized protein</fullName>
    </submittedName>
</protein>
<accession>A0A1N6E2Z5</accession>
<dbReference type="EMBL" id="FSRJ01000001">
    <property type="protein sequence ID" value="SIN77361.1"/>
    <property type="molecule type" value="Genomic_DNA"/>
</dbReference>
<sequence length="30" mass="3132">MDSESGGVVPGESIGHGFKSRPPYSFGNHV</sequence>
<reference evidence="3" key="1">
    <citation type="submission" date="2016-11" db="EMBL/GenBank/DDBJ databases">
        <authorList>
            <person name="Varghese N."/>
            <person name="Submissions S."/>
        </authorList>
    </citation>
    <scope>NUCLEOTIDE SEQUENCE [LARGE SCALE GENOMIC DNA]</scope>
    <source>
        <strain evidence="3">DSM 8595</strain>
    </source>
</reference>
<feature type="region of interest" description="Disordered" evidence="1">
    <location>
        <begin position="1"/>
        <end position="30"/>
    </location>
</feature>
<gene>
    <name evidence="2" type="ORF">SAMN05443544_1023</name>
</gene>
<proteinExistence type="predicted"/>
<evidence type="ECO:0000256" key="1">
    <source>
        <dbReference type="SAM" id="MobiDB-lite"/>
    </source>
</evidence>
<name>A0A1N6E2Z5_9MICO</name>
<dbReference type="AlphaFoldDB" id="A0A1N6E2Z5"/>
<dbReference type="Proteomes" id="UP000184699">
    <property type="component" value="Unassembled WGS sequence"/>
</dbReference>
<evidence type="ECO:0000313" key="3">
    <source>
        <dbReference type="Proteomes" id="UP000184699"/>
    </source>
</evidence>
<organism evidence="2 3">
    <name type="scientific">Agromyces cerinus subsp. cerinus</name>
    <dbReference type="NCBI Taxonomy" id="232089"/>
    <lineage>
        <taxon>Bacteria</taxon>
        <taxon>Bacillati</taxon>
        <taxon>Actinomycetota</taxon>
        <taxon>Actinomycetes</taxon>
        <taxon>Micrococcales</taxon>
        <taxon>Microbacteriaceae</taxon>
        <taxon>Agromyces</taxon>
    </lineage>
</organism>
<evidence type="ECO:0000313" key="2">
    <source>
        <dbReference type="EMBL" id="SIN77361.1"/>
    </source>
</evidence>
<keyword evidence="3" id="KW-1185">Reference proteome</keyword>